<comment type="caution">
    <text evidence="6">The sequence shown here is derived from an EMBL/GenBank/DDBJ whole genome shotgun (WGS) entry which is preliminary data.</text>
</comment>
<evidence type="ECO:0000256" key="5">
    <source>
        <dbReference type="SAM" id="Coils"/>
    </source>
</evidence>
<dbReference type="PANTHER" id="PTHR20544:SF0">
    <property type="entry name" value="NUCLEOPROTEIN TPR_MLP1 DOMAIN-CONTAINING PROTEIN"/>
    <property type="match status" value="1"/>
</dbReference>
<feature type="non-terminal residue" evidence="6">
    <location>
        <position position="746"/>
    </location>
</feature>
<protein>
    <submittedName>
        <fullName evidence="6">Uncharacterized protein</fullName>
    </submittedName>
</protein>
<name>A0A1V9YSK4_ACHHY</name>
<gene>
    <name evidence="6" type="ORF">ACHHYP_06660</name>
</gene>
<dbReference type="OrthoDB" id="10254663at2759"/>
<dbReference type="Proteomes" id="UP000243579">
    <property type="component" value="Unassembled WGS sequence"/>
</dbReference>
<evidence type="ECO:0000313" key="7">
    <source>
        <dbReference type="Proteomes" id="UP000243579"/>
    </source>
</evidence>
<feature type="coiled-coil region" evidence="5">
    <location>
        <begin position="189"/>
        <end position="254"/>
    </location>
</feature>
<feature type="coiled-coil region" evidence="5">
    <location>
        <begin position="332"/>
        <end position="546"/>
    </location>
</feature>
<organism evidence="6 7">
    <name type="scientific">Achlya hypogyna</name>
    <name type="common">Oomycete</name>
    <name type="synonym">Protoachlya hypogyna</name>
    <dbReference type="NCBI Taxonomy" id="1202772"/>
    <lineage>
        <taxon>Eukaryota</taxon>
        <taxon>Sar</taxon>
        <taxon>Stramenopiles</taxon>
        <taxon>Oomycota</taxon>
        <taxon>Saprolegniomycetes</taxon>
        <taxon>Saprolegniales</taxon>
        <taxon>Achlyaceae</taxon>
        <taxon>Achlya</taxon>
    </lineage>
</organism>
<dbReference type="EMBL" id="JNBR01001108">
    <property type="protein sequence ID" value="OQR88745.1"/>
    <property type="molecule type" value="Genomic_DNA"/>
</dbReference>
<reference evidence="6 7" key="1">
    <citation type="journal article" date="2014" name="Genome Biol. Evol.">
        <title>The secreted proteins of Achlya hypogyna and Thraustotheca clavata identify the ancestral oomycete secretome and reveal gene acquisitions by horizontal gene transfer.</title>
        <authorList>
            <person name="Misner I."/>
            <person name="Blouin N."/>
            <person name="Leonard G."/>
            <person name="Richards T.A."/>
            <person name="Lane C.E."/>
        </authorList>
    </citation>
    <scope>NUCLEOTIDE SEQUENCE [LARGE SCALE GENOMIC DNA]</scope>
    <source>
        <strain evidence="6 7">ATCC 48635</strain>
    </source>
</reference>
<proteinExistence type="inferred from homology"/>
<sequence length="746" mass="82812">MTQESFLVLQKENHALLRENNALHLEMIRCQEELEAKATAMATLEKEMEHKVKELQFLNAQKTQQLQKKDGELNKIYAQLQRLQEKPGTDESIELNKQLPDVERSFVPPRALPEVPNDDVWQRKMQALTLDNKALHDEVVQLQAHIASREAEIDRLGKLLKDGHQSKNYAEIKAMYDMEAYHLEQQLEHEQLLHQVDVLNDQVAKYERRLHDASDDIARAKHIAQQLPLLQDQNRRHLRDLEAATQALHALQADHAACATAHDDQVRALAALELAHANATDELAIQKALVHRLESTLAAATADNQAASHAADVAHADVSALAAEASALRPQLTALQAQLQSADATRADLQRQLDARDRELDVLRGRLGQRADDASRAVAASAEQAAAARALEEAVDDLKRQLRRREAALEAAERRAAELQNRVDALPPASPKTALVPQQTALDDMQTEIDNLQRDLDGMRRDKVQMAVANQREHDARAAAESATRAAEDQAAVAREQLTRAQAQVAELKGQLQQAKADAMAAQEAALALELEREAINRQLDGLKRAQQVLAKDEQDGAAWERQWQSAMQDKQQTEARLAGLTASHATVKKQLDKAAGELAASQEEQRGLARRVEELERAVATAVADGRAADEGKRYFKREFERATEELAACATRLQQEERAHEAAKAQLADRAREVQDLAMQLTRAKAQSTALDQQLEQARASRATLELQWTLAKEDGQTAGARCAALEAQVKRLTAETSQLQARA</sequence>
<comment type="subcellular location">
    <subcellularLocation>
        <location evidence="1">Cytoplasm</location>
        <location evidence="1">Cytoskeleton</location>
        <location evidence="1">Microtubule organizing center</location>
        <location evidence="1">Centrosome</location>
        <location evidence="1">Centriole</location>
    </subcellularLocation>
</comment>
<dbReference type="SUPFAM" id="SSF46579">
    <property type="entry name" value="Prefoldin"/>
    <property type="match status" value="1"/>
</dbReference>
<dbReference type="STRING" id="1202772.A0A1V9YSK4"/>
<evidence type="ECO:0000256" key="4">
    <source>
        <dbReference type="ARBA" id="ARBA00038123"/>
    </source>
</evidence>
<keyword evidence="2" id="KW-0963">Cytoplasm</keyword>
<evidence type="ECO:0000256" key="2">
    <source>
        <dbReference type="ARBA" id="ARBA00022490"/>
    </source>
</evidence>
<dbReference type="InterPro" id="IPR051877">
    <property type="entry name" value="Centriole_BasalBody_StrucProt"/>
</dbReference>
<keyword evidence="3" id="KW-0206">Cytoskeleton</keyword>
<evidence type="ECO:0000313" key="6">
    <source>
        <dbReference type="EMBL" id="OQR88745.1"/>
    </source>
</evidence>
<dbReference type="AlphaFoldDB" id="A0A1V9YSK4"/>
<dbReference type="GO" id="GO:0005814">
    <property type="term" value="C:centriole"/>
    <property type="evidence" value="ECO:0007669"/>
    <property type="project" value="UniProtKB-SubCell"/>
</dbReference>
<feature type="coiled-coil region" evidence="5">
    <location>
        <begin position="585"/>
        <end position="745"/>
    </location>
</feature>
<evidence type="ECO:0000256" key="3">
    <source>
        <dbReference type="ARBA" id="ARBA00023212"/>
    </source>
</evidence>
<keyword evidence="5" id="KW-0175">Coiled coil</keyword>
<accession>A0A1V9YSK4</accession>
<keyword evidence="7" id="KW-1185">Reference proteome</keyword>
<feature type="coiled-coil region" evidence="5">
    <location>
        <begin position="27"/>
        <end position="86"/>
    </location>
</feature>
<evidence type="ECO:0000256" key="1">
    <source>
        <dbReference type="ARBA" id="ARBA00004114"/>
    </source>
</evidence>
<dbReference type="PANTHER" id="PTHR20544">
    <property type="entry name" value="CENTROSOMAL PROTEIN CEP135"/>
    <property type="match status" value="1"/>
</dbReference>
<dbReference type="Gene3D" id="1.10.287.1490">
    <property type="match status" value="1"/>
</dbReference>
<comment type="similarity">
    <text evidence="4">Belongs to the CEP135/TSGA10 family.</text>
</comment>